<protein>
    <submittedName>
        <fullName evidence="1">Uncharacterized protein</fullName>
    </submittedName>
</protein>
<dbReference type="EMBL" id="MT631694">
    <property type="protein sequence ID" value="QNO57587.1"/>
    <property type="molecule type" value="Genomic_DNA"/>
</dbReference>
<proteinExistence type="predicted"/>
<dbReference type="AlphaFoldDB" id="A0A7G9ZBF3"/>
<gene>
    <name evidence="1" type="ORF">GIFCIIHN_00003</name>
</gene>
<organism evidence="1">
    <name type="scientific">Candidatus Methanophaga sp. ANME-1 ERB7</name>
    <dbReference type="NCBI Taxonomy" id="2759913"/>
    <lineage>
        <taxon>Archaea</taxon>
        <taxon>Methanobacteriati</taxon>
        <taxon>Methanobacteriota</taxon>
        <taxon>Stenosarchaea group</taxon>
        <taxon>Methanomicrobia</taxon>
        <taxon>Candidatus Methanophagales</taxon>
        <taxon>Candidatus Methanophagaceae</taxon>
        <taxon>Candidatus Methanophaga</taxon>
    </lineage>
</organism>
<reference evidence="1" key="1">
    <citation type="submission" date="2020-06" db="EMBL/GenBank/DDBJ databases">
        <title>Unique genomic features of the anaerobic methanotrophic archaea.</title>
        <authorList>
            <person name="Chadwick G.L."/>
            <person name="Skennerton C.T."/>
            <person name="Laso-Perez R."/>
            <person name="Leu A.O."/>
            <person name="Speth D.R."/>
            <person name="Yu H."/>
            <person name="Morgan-Lang C."/>
            <person name="Hatzenpichler R."/>
            <person name="Goudeau D."/>
            <person name="Malmstrom R."/>
            <person name="Brazelton W.J."/>
            <person name="Woyke T."/>
            <person name="Hallam S.J."/>
            <person name="Tyson G.W."/>
            <person name="Wegener G."/>
            <person name="Boetius A."/>
            <person name="Orphan V."/>
        </authorList>
    </citation>
    <scope>NUCLEOTIDE SEQUENCE</scope>
</reference>
<evidence type="ECO:0000313" key="1">
    <source>
        <dbReference type="EMBL" id="QNO57587.1"/>
    </source>
</evidence>
<name>A0A7G9ZBF3_9EURY</name>
<sequence>MGNETNATEPMVMAMDGNGSGVVDNIHPSMMMAMSMCMNMSGIMDENTSVNTNGNACERQHVPICQKQYVGNRIM</sequence>
<accession>A0A7G9ZBF3</accession>